<comment type="caution">
    <text evidence="2">The sequence shown here is derived from an EMBL/GenBank/DDBJ whole genome shotgun (WGS) entry which is preliminary data.</text>
</comment>
<evidence type="ECO:0000259" key="1">
    <source>
        <dbReference type="Pfam" id="PF00149"/>
    </source>
</evidence>
<dbReference type="GO" id="GO:0008803">
    <property type="term" value="F:bis(5'-nucleosyl)-tetraphosphatase (symmetrical) activity"/>
    <property type="evidence" value="ECO:0007669"/>
    <property type="project" value="TreeGrafter"/>
</dbReference>
<dbReference type="InterPro" id="IPR029052">
    <property type="entry name" value="Metallo-depent_PP-like"/>
</dbReference>
<protein>
    <submittedName>
        <fullName evidence="2">Serine/threonine protein phosphatase</fullName>
    </submittedName>
</protein>
<dbReference type="Proteomes" id="UP000276349">
    <property type="component" value="Unassembled WGS sequence"/>
</dbReference>
<reference evidence="2 3" key="1">
    <citation type="submission" date="2018-12" db="EMBL/GenBank/DDBJ databases">
        <authorList>
            <person name="Yu L."/>
        </authorList>
    </citation>
    <scope>NUCLEOTIDE SEQUENCE [LARGE SCALE GENOMIC DNA]</scope>
    <source>
        <strain evidence="2 3">S5H2222</strain>
    </source>
</reference>
<dbReference type="OrthoDB" id="384253at2"/>
<dbReference type="PANTHER" id="PTHR42850">
    <property type="entry name" value="METALLOPHOSPHOESTERASE"/>
    <property type="match status" value="1"/>
</dbReference>
<dbReference type="AlphaFoldDB" id="A0A3S0HED1"/>
<sequence>MNRVLAISDIHGHLEALQALLHFAEYEPNKDELYFVGDYIDKGPNSEGTLQAVKQYVENGANAIMGNHEKCAIVDIESGSPKWSYWSDFLKNLPLFIERPPYIFVHAGIRTGIPLHEQHEEDLLTIREPFFSENIQEDATIIFGHTPTHRLDVPVGMLWEKAKKIGIDTGAGINHYLSLVDLTNRTHYRVPVLNPVIQQVEVFQF</sequence>
<dbReference type="InterPro" id="IPR004843">
    <property type="entry name" value="Calcineurin-like_PHP"/>
</dbReference>
<dbReference type="GO" id="GO:0016791">
    <property type="term" value="F:phosphatase activity"/>
    <property type="evidence" value="ECO:0007669"/>
    <property type="project" value="TreeGrafter"/>
</dbReference>
<dbReference type="PANTHER" id="PTHR42850:SF4">
    <property type="entry name" value="ZINC-DEPENDENT ENDOPOLYPHOSPHATASE"/>
    <property type="match status" value="1"/>
</dbReference>
<dbReference type="Pfam" id="PF00149">
    <property type="entry name" value="Metallophos"/>
    <property type="match status" value="1"/>
</dbReference>
<dbReference type="GO" id="GO:0110154">
    <property type="term" value="P:RNA decapping"/>
    <property type="evidence" value="ECO:0007669"/>
    <property type="project" value="TreeGrafter"/>
</dbReference>
<organism evidence="2 3">
    <name type="scientific">Lysinibacillus telephonicus</name>
    <dbReference type="NCBI Taxonomy" id="1714840"/>
    <lineage>
        <taxon>Bacteria</taxon>
        <taxon>Bacillati</taxon>
        <taxon>Bacillota</taxon>
        <taxon>Bacilli</taxon>
        <taxon>Bacillales</taxon>
        <taxon>Bacillaceae</taxon>
        <taxon>Lysinibacillus</taxon>
    </lineage>
</organism>
<proteinExistence type="predicted"/>
<dbReference type="Gene3D" id="3.60.21.10">
    <property type="match status" value="1"/>
</dbReference>
<dbReference type="RefSeq" id="WP_126296317.1">
    <property type="nucleotide sequence ID" value="NZ_CP155468.1"/>
</dbReference>
<keyword evidence="3" id="KW-1185">Reference proteome</keyword>
<name>A0A3S0HED1_9BACI</name>
<gene>
    <name evidence="2" type="ORF">EKG35_19990</name>
</gene>
<dbReference type="SUPFAM" id="SSF56300">
    <property type="entry name" value="Metallo-dependent phosphatases"/>
    <property type="match status" value="1"/>
</dbReference>
<dbReference type="InterPro" id="IPR050126">
    <property type="entry name" value="Ap4A_hydrolase"/>
</dbReference>
<dbReference type="GO" id="GO:0005737">
    <property type="term" value="C:cytoplasm"/>
    <property type="evidence" value="ECO:0007669"/>
    <property type="project" value="TreeGrafter"/>
</dbReference>
<feature type="domain" description="Calcineurin-like phosphoesterase" evidence="1">
    <location>
        <begin position="3"/>
        <end position="149"/>
    </location>
</feature>
<evidence type="ECO:0000313" key="2">
    <source>
        <dbReference type="EMBL" id="RTQ86569.1"/>
    </source>
</evidence>
<accession>A0A3S0HED1</accession>
<dbReference type="EMBL" id="RXNR01000115">
    <property type="protein sequence ID" value="RTQ86569.1"/>
    <property type="molecule type" value="Genomic_DNA"/>
</dbReference>
<evidence type="ECO:0000313" key="3">
    <source>
        <dbReference type="Proteomes" id="UP000276349"/>
    </source>
</evidence>